<evidence type="ECO:0000313" key="4">
    <source>
        <dbReference type="Proteomes" id="UP001209570"/>
    </source>
</evidence>
<dbReference type="InterPro" id="IPR016020">
    <property type="entry name" value="Transl_init_fac_sub12_N_euk"/>
</dbReference>
<comment type="subunit">
    <text evidence="1">Component of the eukaryotic translation initiation factor 3 (eIF-3) complex.</text>
</comment>
<dbReference type="PANTHER" id="PTHR13022:SF0">
    <property type="entry name" value="EUKARYOTIC TRANSLATION INITIATION FACTOR 3 SUBUNIT K"/>
    <property type="match status" value="1"/>
</dbReference>
<dbReference type="EMBL" id="JAKCXM010000065">
    <property type="protein sequence ID" value="KAJ0404316.1"/>
    <property type="molecule type" value="Genomic_DNA"/>
</dbReference>
<dbReference type="InterPro" id="IPR036390">
    <property type="entry name" value="WH_DNA-bd_sf"/>
</dbReference>
<dbReference type="InterPro" id="IPR009374">
    <property type="entry name" value="eIF3k"/>
</dbReference>
<dbReference type="GO" id="GO:0016282">
    <property type="term" value="C:eukaryotic 43S preinitiation complex"/>
    <property type="evidence" value="ECO:0007669"/>
    <property type="project" value="UniProtKB-UniRule"/>
</dbReference>
<reference evidence="3" key="1">
    <citation type="submission" date="2021-12" db="EMBL/GenBank/DDBJ databases">
        <title>Prjna785345.</title>
        <authorList>
            <person name="Rujirawat T."/>
            <person name="Krajaejun T."/>
        </authorList>
    </citation>
    <scope>NUCLEOTIDE SEQUENCE</scope>
    <source>
        <strain evidence="3">Pi057C3</strain>
    </source>
</reference>
<comment type="caution">
    <text evidence="3">The sequence shown here is derived from an EMBL/GenBank/DDBJ whole genome shotgun (WGS) entry which is preliminary data.</text>
</comment>
<keyword evidence="1" id="KW-0963">Cytoplasm</keyword>
<dbReference type="InterPro" id="IPR016024">
    <property type="entry name" value="ARM-type_fold"/>
</dbReference>
<accession>A0AAD5LNP8</accession>
<keyword evidence="4" id="KW-1185">Reference proteome</keyword>
<gene>
    <name evidence="3" type="ORF">P43SY_003229</name>
</gene>
<dbReference type="GO" id="GO:0033290">
    <property type="term" value="C:eukaryotic 48S preinitiation complex"/>
    <property type="evidence" value="ECO:0007669"/>
    <property type="project" value="UniProtKB-UniRule"/>
</dbReference>
<comment type="subcellular location">
    <subcellularLocation>
        <location evidence="1">Cytoplasm</location>
    </subcellularLocation>
</comment>
<protein>
    <recommendedName>
        <fullName evidence="1">Eukaryotic translation initiation factor 3 subunit K</fullName>
        <shortName evidence="1">eIF3k</shortName>
    </recommendedName>
    <alternativeName>
        <fullName evidence="1">eIF-3 p25</fullName>
    </alternativeName>
</protein>
<dbReference type="HAMAP" id="MF_03010">
    <property type="entry name" value="eIF3k"/>
    <property type="match status" value="1"/>
</dbReference>
<dbReference type="GO" id="GO:0003723">
    <property type="term" value="F:RNA binding"/>
    <property type="evidence" value="ECO:0007669"/>
    <property type="project" value="UniProtKB-UniRule"/>
</dbReference>
<feature type="domain" description="CSN8/PSMD8/EIF3K" evidence="2">
    <location>
        <begin position="83"/>
        <end position="206"/>
    </location>
</feature>
<comment type="function">
    <text evidence="1">Component of the eukaryotic translation initiation factor 3 (eIF-3) complex, which is involved in protein synthesis of a specialized repertoire of mRNAs and, together with other initiation factors, stimulates binding of mRNA and methionyl-tRNAi to the 40S ribosome. The eIF-3 complex specifically targets and initiates translation of a subset of mRNAs involved in cell proliferation.</text>
</comment>
<keyword evidence="1" id="KW-0648">Protein biosynthesis</keyword>
<dbReference type="SUPFAM" id="SSF46785">
    <property type="entry name" value="Winged helix' DNA-binding domain"/>
    <property type="match status" value="1"/>
</dbReference>
<dbReference type="PANTHER" id="PTHR13022">
    <property type="entry name" value="EUKARYOTIC TRANSLATION INITIATION FACTOR 3 SUBUNIT 11"/>
    <property type="match status" value="1"/>
</dbReference>
<dbReference type="GO" id="GO:0001732">
    <property type="term" value="P:formation of cytoplasmic translation initiation complex"/>
    <property type="evidence" value="ECO:0007669"/>
    <property type="project" value="UniProtKB-UniRule"/>
</dbReference>
<dbReference type="Gene3D" id="1.25.40.250">
    <property type="entry name" value="ARM repeat, domain 1"/>
    <property type="match status" value="1"/>
</dbReference>
<organism evidence="3 4">
    <name type="scientific">Pythium insidiosum</name>
    <name type="common">Pythiosis disease agent</name>
    <dbReference type="NCBI Taxonomy" id="114742"/>
    <lineage>
        <taxon>Eukaryota</taxon>
        <taxon>Sar</taxon>
        <taxon>Stramenopiles</taxon>
        <taxon>Oomycota</taxon>
        <taxon>Peronosporomycetes</taxon>
        <taxon>Pythiales</taxon>
        <taxon>Pythiaceae</taxon>
        <taxon>Pythium</taxon>
    </lineage>
</organism>
<dbReference type="Proteomes" id="UP001209570">
    <property type="component" value="Unassembled WGS sequence"/>
</dbReference>
<dbReference type="Gene3D" id="1.10.10.10">
    <property type="entry name" value="Winged helix-like DNA-binding domain superfamily/Winged helix DNA-binding domain"/>
    <property type="match status" value="1"/>
</dbReference>
<dbReference type="InterPro" id="IPR036388">
    <property type="entry name" value="WH-like_DNA-bd_sf"/>
</dbReference>
<dbReference type="AlphaFoldDB" id="A0AAD5LNP8"/>
<evidence type="ECO:0000259" key="2">
    <source>
        <dbReference type="Pfam" id="PF10075"/>
    </source>
</evidence>
<proteinExistence type="inferred from homology"/>
<dbReference type="SUPFAM" id="SSF48371">
    <property type="entry name" value="ARM repeat"/>
    <property type="match status" value="1"/>
</dbReference>
<dbReference type="GO" id="GO:0005852">
    <property type="term" value="C:eukaryotic translation initiation factor 3 complex"/>
    <property type="evidence" value="ECO:0007669"/>
    <property type="project" value="UniProtKB-UniRule"/>
</dbReference>
<evidence type="ECO:0000313" key="3">
    <source>
        <dbReference type="EMBL" id="KAJ0404316.1"/>
    </source>
</evidence>
<dbReference type="InterPro" id="IPR033464">
    <property type="entry name" value="CSN8_PSD8_EIF3K"/>
</dbReference>
<dbReference type="GO" id="GO:0003743">
    <property type="term" value="F:translation initiation factor activity"/>
    <property type="evidence" value="ECO:0007669"/>
    <property type="project" value="UniProtKB-UniRule"/>
</dbReference>
<comment type="similarity">
    <text evidence="1">Belongs to the eIF-3 subunit K family.</text>
</comment>
<keyword evidence="1" id="KW-0396">Initiation factor</keyword>
<evidence type="ECO:0000256" key="1">
    <source>
        <dbReference type="HAMAP-Rule" id="MF_03010"/>
    </source>
</evidence>
<sequence>MAFARYTSVDYTAVDAQTATAAQKALPAAVESNQLYSETAVDAFEAYLAEQLATKTVDADANLALLKLYLVFPARASADKIASVLFKNATALPSTSFLGASAIVPESFREDANVKQILEAGLLLQACRFEEFWQAELPFAAQVAGFTDAVRAFIVDVLRKSHSVLSTAVLQAALGVSDKEVAALVDAEQWTREGELLHVTPSDDNQMRPKKVQETLALDDVLKVVHTLSR</sequence>
<dbReference type="GO" id="GO:0043022">
    <property type="term" value="F:ribosome binding"/>
    <property type="evidence" value="ECO:0007669"/>
    <property type="project" value="InterPro"/>
</dbReference>
<dbReference type="Pfam" id="PF10075">
    <property type="entry name" value="CSN8_PSD8_EIF3K"/>
    <property type="match status" value="1"/>
</dbReference>
<dbReference type="GO" id="GO:0006446">
    <property type="term" value="P:regulation of translational initiation"/>
    <property type="evidence" value="ECO:0007669"/>
    <property type="project" value="InterPro"/>
</dbReference>
<name>A0AAD5LNP8_PYTIN</name>